<keyword evidence="3" id="KW-0328">Glycosyltransferase</keyword>
<dbReference type="PANTHER" id="PTHR12526:SF630">
    <property type="entry name" value="GLYCOSYLTRANSFERASE"/>
    <property type="match status" value="1"/>
</dbReference>
<keyword evidence="4" id="KW-1185">Reference proteome</keyword>
<dbReference type="InterPro" id="IPR028098">
    <property type="entry name" value="Glyco_trans_4-like_N"/>
</dbReference>
<name>A0ABW1WDW3_9BACL</name>
<evidence type="ECO:0000259" key="2">
    <source>
        <dbReference type="Pfam" id="PF13439"/>
    </source>
</evidence>
<sequence>MKIAILLGEVTGRGGMETVIANTVNYFNEHSRHNMKIFVLGGSVDEKWLHRVNAQDYFLLCSTNESKAKRYLKCMFVAPNKIKEYNPDIILGADEKSVLFAKLFNKILGLRVKIGSWIHFSLTSISPFYHKVLKSADFHLAISEGLKNEYIKNKIAEYSHIYLVYNPLEIDHNLIPRPKDKTQYIYVGRLIYNGQKRVNDLLNALKQVTGEWGLTIIGDGKDKEKLVELADQLDINQKITWLGWKNEPFECIAEATALLLTSEYEGFGMVLVEAMSRGIPCISSNCPVGPSDIIKDGENGWLYPVGQIESLTEILVKINDGSMNLPDAEIVRQSVDKYDIHQFKDRIEAALKAELRK</sequence>
<evidence type="ECO:0000259" key="1">
    <source>
        <dbReference type="Pfam" id="PF00534"/>
    </source>
</evidence>
<protein>
    <submittedName>
        <fullName evidence="3">Glycosyltransferase</fullName>
        <ecNumber evidence="3">2.4.-.-</ecNumber>
    </submittedName>
</protein>
<dbReference type="PANTHER" id="PTHR12526">
    <property type="entry name" value="GLYCOSYLTRANSFERASE"/>
    <property type="match status" value="1"/>
</dbReference>
<dbReference type="CDD" id="cd03811">
    <property type="entry name" value="GT4_GT28_WabH-like"/>
    <property type="match status" value="1"/>
</dbReference>
<dbReference type="EC" id="2.4.-.-" evidence="3"/>
<dbReference type="EMBL" id="JBHSTQ010000006">
    <property type="protein sequence ID" value="MFC6386409.1"/>
    <property type="molecule type" value="Genomic_DNA"/>
</dbReference>
<comment type="caution">
    <text evidence="3">The sequence shown here is derived from an EMBL/GenBank/DDBJ whole genome shotgun (WGS) entry which is preliminary data.</text>
</comment>
<accession>A0ABW1WDW3</accession>
<evidence type="ECO:0000313" key="3">
    <source>
        <dbReference type="EMBL" id="MFC6386409.1"/>
    </source>
</evidence>
<feature type="domain" description="Glycosyltransferase subfamily 4-like N-terminal" evidence="2">
    <location>
        <begin position="14"/>
        <end position="171"/>
    </location>
</feature>
<gene>
    <name evidence="3" type="ORF">ACFP7A_07335</name>
</gene>
<reference evidence="4" key="1">
    <citation type="journal article" date="2019" name="Int. J. Syst. Evol. Microbiol.">
        <title>The Global Catalogue of Microorganisms (GCM) 10K type strain sequencing project: providing services to taxonomists for standard genome sequencing and annotation.</title>
        <authorList>
            <consortium name="The Broad Institute Genomics Platform"/>
            <consortium name="The Broad Institute Genome Sequencing Center for Infectious Disease"/>
            <person name="Wu L."/>
            <person name="Ma J."/>
        </authorList>
    </citation>
    <scope>NUCLEOTIDE SEQUENCE [LARGE SCALE GENOMIC DNA]</scope>
    <source>
        <strain evidence="4">CCUG 42001</strain>
    </source>
</reference>
<dbReference type="Pfam" id="PF00534">
    <property type="entry name" value="Glycos_transf_1"/>
    <property type="match status" value="1"/>
</dbReference>
<dbReference type="InterPro" id="IPR001296">
    <property type="entry name" value="Glyco_trans_1"/>
</dbReference>
<dbReference type="RefSeq" id="WP_253077411.1">
    <property type="nucleotide sequence ID" value="NZ_JAMXWN010000022.1"/>
</dbReference>
<dbReference type="GO" id="GO:0016757">
    <property type="term" value="F:glycosyltransferase activity"/>
    <property type="evidence" value="ECO:0007669"/>
    <property type="project" value="UniProtKB-KW"/>
</dbReference>
<organism evidence="3 4">
    <name type="scientific">Sporolactobacillus kofuensis</name>
    <dbReference type="NCBI Taxonomy" id="269672"/>
    <lineage>
        <taxon>Bacteria</taxon>
        <taxon>Bacillati</taxon>
        <taxon>Bacillota</taxon>
        <taxon>Bacilli</taxon>
        <taxon>Bacillales</taxon>
        <taxon>Sporolactobacillaceae</taxon>
        <taxon>Sporolactobacillus</taxon>
    </lineage>
</organism>
<dbReference type="Gene3D" id="3.40.50.2000">
    <property type="entry name" value="Glycogen Phosphorylase B"/>
    <property type="match status" value="2"/>
</dbReference>
<proteinExistence type="predicted"/>
<evidence type="ECO:0000313" key="4">
    <source>
        <dbReference type="Proteomes" id="UP001596267"/>
    </source>
</evidence>
<dbReference type="SUPFAM" id="SSF53756">
    <property type="entry name" value="UDP-Glycosyltransferase/glycogen phosphorylase"/>
    <property type="match status" value="1"/>
</dbReference>
<dbReference type="Proteomes" id="UP001596267">
    <property type="component" value="Unassembled WGS sequence"/>
</dbReference>
<feature type="domain" description="Glycosyl transferase family 1" evidence="1">
    <location>
        <begin position="175"/>
        <end position="317"/>
    </location>
</feature>
<keyword evidence="3" id="KW-0808">Transferase</keyword>
<dbReference type="Pfam" id="PF13439">
    <property type="entry name" value="Glyco_transf_4"/>
    <property type="match status" value="1"/>
</dbReference>